<feature type="compositionally biased region" description="Basic and acidic residues" evidence="1">
    <location>
        <begin position="29"/>
        <end position="41"/>
    </location>
</feature>
<keyword evidence="3" id="KW-1185">Reference proteome</keyword>
<evidence type="ECO:0000313" key="2">
    <source>
        <dbReference type="EMBL" id="GGF49754.1"/>
    </source>
</evidence>
<dbReference type="EMBL" id="BMCT01000001">
    <property type="protein sequence ID" value="GGF49754.1"/>
    <property type="molecule type" value="Genomic_DNA"/>
</dbReference>
<dbReference type="Proteomes" id="UP000606044">
    <property type="component" value="Unassembled WGS sequence"/>
</dbReference>
<reference evidence="2" key="2">
    <citation type="submission" date="2020-09" db="EMBL/GenBank/DDBJ databases">
        <authorList>
            <person name="Sun Q."/>
            <person name="Sedlacek I."/>
        </authorList>
    </citation>
    <scope>NUCLEOTIDE SEQUENCE</scope>
    <source>
        <strain evidence="2">CCM 7897</strain>
    </source>
</reference>
<accession>A0A917BLY5</accession>
<evidence type="ECO:0000256" key="1">
    <source>
        <dbReference type="SAM" id="MobiDB-lite"/>
    </source>
</evidence>
<dbReference type="AlphaFoldDB" id="A0A917BLY5"/>
<gene>
    <name evidence="2" type="ORF">GCM10007301_06260</name>
</gene>
<name>A0A917BLY5_9HYPH</name>
<sequence>MPPPLQHRRGSESSTDATEIPPSPALPRKGGEGAFRERETVDPVQPARLQSPAVMCWGERASGGNCHKKKGAPERPGRLY</sequence>
<organism evidence="2 3">
    <name type="scientific">Azorhizobium oxalatiphilum</name>
    <dbReference type="NCBI Taxonomy" id="980631"/>
    <lineage>
        <taxon>Bacteria</taxon>
        <taxon>Pseudomonadati</taxon>
        <taxon>Pseudomonadota</taxon>
        <taxon>Alphaproteobacteria</taxon>
        <taxon>Hyphomicrobiales</taxon>
        <taxon>Xanthobacteraceae</taxon>
        <taxon>Azorhizobium</taxon>
    </lineage>
</organism>
<evidence type="ECO:0000313" key="3">
    <source>
        <dbReference type="Proteomes" id="UP000606044"/>
    </source>
</evidence>
<protein>
    <submittedName>
        <fullName evidence="2">Uncharacterized protein</fullName>
    </submittedName>
</protein>
<feature type="region of interest" description="Disordered" evidence="1">
    <location>
        <begin position="1"/>
        <end position="80"/>
    </location>
</feature>
<proteinExistence type="predicted"/>
<comment type="caution">
    <text evidence="2">The sequence shown here is derived from an EMBL/GenBank/DDBJ whole genome shotgun (WGS) entry which is preliminary data.</text>
</comment>
<reference evidence="2" key="1">
    <citation type="journal article" date="2014" name="Int. J. Syst. Evol. Microbiol.">
        <title>Complete genome sequence of Corynebacterium casei LMG S-19264T (=DSM 44701T), isolated from a smear-ripened cheese.</title>
        <authorList>
            <consortium name="US DOE Joint Genome Institute (JGI-PGF)"/>
            <person name="Walter F."/>
            <person name="Albersmeier A."/>
            <person name="Kalinowski J."/>
            <person name="Ruckert C."/>
        </authorList>
    </citation>
    <scope>NUCLEOTIDE SEQUENCE</scope>
    <source>
        <strain evidence="2">CCM 7897</strain>
    </source>
</reference>
<feature type="compositionally biased region" description="Basic and acidic residues" evidence="1">
    <location>
        <begin position="71"/>
        <end position="80"/>
    </location>
</feature>